<protein>
    <submittedName>
        <fullName evidence="6">TlpA family protein disulfide reductase</fullName>
    </submittedName>
</protein>
<dbReference type="Gene3D" id="3.40.30.10">
    <property type="entry name" value="Glutaredoxin"/>
    <property type="match status" value="1"/>
</dbReference>
<dbReference type="SUPFAM" id="SSF52833">
    <property type="entry name" value="Thioredoxin-like"/>
    <property type="match status" value="1"/>
</dbReference>
<dbReference type="PROSITE" id="PS00194">
    <property type="entry name" value="THIOREDOXIN_1"/>
    <property type="match status" value="1"/>
</dbReference>
<dbReference type="PANTHER" id="PTHR42852:SF13">
    <property type="entry name" value="PROTEIN DIPZ"/>
    <property type="match status" value="1"/>
</dbReference>
<dbReference type="Pfam" id="PF08534">
    <property type="entry name" value="Redoxin"/>
    <property type="match status" value="1"/>
</dbReference>
<sequence length="215" mass="22447">MIAEGPSAKRPPHIALEPVLLISRSLTSLVLGCSLPFGVLALGGCDRQADPSAQGATTAATAPATAAAQPGKGPDHTNAGTPLPNLSFTDPTGRELALESLAGRPVLINLWATWCAPCVKELPTLEALAGSGAVRVVTVSQDSGDPAKVAAFLKDKGLKRLQPWLDPNNDLAFHYNGGTLPMTVLYDSEGKEVWRFTGENDWSSPETRALLAEAG</sequence>
<feature type="region of interest" description="Disordered" evidence="4">
    <location>
        <begin position="50"/>
        <end position="82"/>
    </location>
</feature>
<comment type="subcellular location">
    <subcellularLocation>
        <location evidence="1">Cell envelope</location>
    </subcellularLocation>
</comment>
<dbReference type="InterPro" id="IPR036249">
    <property type="entry name" value="Thioredoxin-like_sf"/>
</dbReference>
<dbReference type="GO" id="GO:0015036">
    <property type="term" value="F:disulfide oxidoreductase activity"/>
    <property type="evidence" value="ECO:0007669"/>
    <property type="project" value="UniProtKB-ARBA"/>
</dbReference>
<evidence type="ECO:0000256" key="4">
    <source>
        <dbReference type="SAM" id="MobiDB-lite"/>
    </source>
</evidence>
<dbReference type="PANTHER" id="PTHR42852">
    <property type="entry name" value="THIOL:DISULFIDE INTERCHANGE PROTEIN DSBE"/>
    <property type="match status" value="1"/>
</dbReference>
<keyword evidence="2" id="KW-0201">Cytochrome c-type biogenesis</keyword>
<dbReference type="GO" id="GO:0017004">
    <property type="term" value="P:cytochrome complex assembly"/>
    <property type="evidence" value="ECO:0007669"/>
    <property type="project" value="UniProtKB-KW"/>
</dbReference>
<name>A0A7X1F8I1_9SPHN</name>
<dbReference type="EMBL" id="JACLAU010000018">
    <property type="protein sequence ID" value="MBC2652320.1"/>
    <property type="molecule type" value="Genomic_DNA"/>
</dbReference>
<dbReference type="CDD" id="cd02966">
    <property type="entry name" value="TlpA_like_family"/>
    <property type="match status" value="1"/>
</dbReference>
<feature type="domain" description="Thioredoxin" evidence="5">
    <location>
        <begin position="77"/>
        <end position="215"/>
    </location>
</feature>
<evidence type="ECO:0000259" key="5">
    <source>
        <dbReference type="PROSITE" id="PS51352"/>
    </source>
</evidence>
<keyword evidence="3" id="KW-0676">Redox-active center</keyword>
<dbReference type="InterPro" id="IPR013740">
    <property type="entry name" value="Redoxin"/>
</dbReference>
<evidence type="ECO:0000256" key="2">
    <source>
        <dbReference type="ARBA" id="ARBA00022748"/>
    </source>
</evidence>
<feature type="compositionally biased region" description="Low complexity" evidence="4">
    <location>
        <begin position="53"/>
        <end position="71"/>
    </location>
</feature>
<organism evidence="6 7">
    <name type="scientific">Novosphingobium aerophilum</name>
    <dbReference type="NCBI Taxonomy" id="2839843"/>
    <lineage>
        <taxon>Bacteria</taxon>
        <taxon>Pseudomonadati</taxon>
        <taxon>Pseudomonadota</taxon>
        <taxon>Alphaproteobacteria</taxon>
        <taxon>Sphingomonadales</taxon>
        <taxon>Sphingomonadaceae</taxon>
        <taxon>Novosphingobium</taxon>
    </lineage>
</organism>
<dbReference type="PROSITE" id="PS51352">
    <property type="entry name" value="THIOREDOXIN_2"/>
    <property type="match status" value="1"/>
</dbReference>
<comment type="caution">
    <text evidence="6">The sequence shown here is derived from an EMBL/GenBank/DDBJ whole genome shotgun (WGS) entry which is preliminary data.</text>
</comment>
<evidence type="ECO:0000256" key="1">
    <source>
        <dbReference type="ARBA" id="ARBA00004196"/>
    </source>
</evidence>
<dbReference type="InterPro" id="IPR013766">
    <property type="entry name" value="Thioredoxin_domain"/>
</dbReference>
<dbReference type="InterPro" id="IPR050553">
    <property type="entry name" value="Thioredoxin_ResA/DsbE_sf"/>
</dbReference>
<evidence type="ECO:0000313" key="7">
    <source>
        <dbReference type="Proteomes" id="UP000520156"/>
    </source>
</evidence>
<dbReference type="InterPro" id="IPR017937">
    <property type="entry name" value="Thioredoxin_CS"/>
</dbReference>
<proteinExistence type="predicted"/>
<dbReference type="Proteomes" id="UP000520156">
    <property type="component" value="Unassembled WGS sequence"/>
</dbReference>
<evidence type="ECO:0000313" key="6">
    <source>
        <dbReference type="EMBL" id="MBC2652320.1"/>
    </source>
</evidence>
<gene>
    <name evidence="6" type="ORF">H7F49_11440</name>
</gene>
<evidence type="ECO:0000256" key="3">
    <source>
        <dbReference type="ARBA" id="ARBA00023284"/>
    </source>
</evidence>
<dbReference type="GO" id="GO:0030313">
    <property type="term" value="C:cell envelope"/>
    <property type="evidence" value="ECO:0007669"/>
    <property type="project" value="UniProtKB-SubCell"/>
</dbReference>
<accession>A0A7X1F8I1</accession>
<reference evidence="6 7" key="1">
    <citation type="submission" date="2020-08" db="EMBL/GenBank/DDBJ databases">
        <title>The genome sequence of Novosphingobium flavum 4Y4.</title>
        <authorList>
            <person name="Liu Y."/>
        </authorList>
    </citation>
    <scope>NUCLEOTIDE SEQUENCE [LARGE SCALE GENOMIC DNA]</scope>
    <source>
        <strain evidence="6 7">4Y4</strain>
    </source>
</reference>
<keyword evidence="7" id="KW-1185">Reference proteome</keyword>
<dbReference type="AlphaFoldDB" id="A0A7X1F8I1"/>